<name>A0A1H0QWY8_9MICO</name>
<dbReference type="InterPro" id="IPR014044">
    <property type="entry name" value="CAP_dom"/>
</dbReference>
<dbReference type="PANTHER" id="PTHR31157">
    <property type="entry name" value="SCP DOMAIN-CONTAINING PROTEIN"/>
    <property type="match status" value="1"/>
</dbReference>
<dbReference type="Gene3D" id="3.40.33.10">
    <property type="entry name" value="CAP"/>
    <property type="match status" value="1"/>
</dbReference>
<dbReference type="CDD" id="cd05379">
    <property type="entry name" value="CAP_bacterial"/>
    <property type="match status" value="1"/>
</dbReference>
<organism evidence="4 5">
    <name type="scientific">Pedococcus dokdonensis</name>
    <dbReference type="NCBI Taxonomy" id="443156"/>
    <lineage>
        <taxon>Bacteria</taxon>
        <taxon>Bacillati</taxon>
        <taxon>Actinomycetota</taxon>
        <taxon>Actinomycetes</taxon>
        <taxon>Micrococcales</taxon>
        <taxon>Intrasporangiaceae</taxon>
        <taxon>Pedococcus</taxon>
    </lineage>
</organism>
<dbReference type="EMBL" id="LT629711">
    <property type="protein sequence ID" value="SDP21399.1"/>
    <property type="molecule type" value="Genomic_DNA"/>
</dbReference>
<feature type="compositionally biased region" description="Low complexity" evidence="1">
    <location>
        <begin position="49"/>
        <end position="89"/>
    </location>
</feature>
<evidence type="ECO:0000313" key="4">
    <source>
        <dbReference type="EMBL" id="SDP21399.1"/>
    </source>
</evidence>
<dbReference type="Pfam" id="PF00188">
    <property type="entry name" value="CAP"/>
    <property type="match status" value="1"/>
</dbReference>
<proteinExistence type="predicted"/>
<feature type="compositionally biased region" description="Pro residues" evidence="1">
    <location>
        <begin position="90"/>
        <end position="124"/>
    </location>
</feature>
<accession>A0A1H0QWY8</accession>
<dbReference type="AlphaFoldDB" id="A0A1H0QWY8"/>
<feature type="chain" id="PRO_5009251057" evidence="2">
    <location>
        <begin position="41"/>
        <end position="252"/>
    </location>
</feature>
<keyword evidence="2" id="KW-0732">Signal</keyword>
<keyword evidence="5" id="KW-1185">Reference proteome</keyword>
<evidence type="ECO:0000313" key="5">
    <source>
        <dbReference type="Proteomes" id="UP000199077"/>
    </source>
</evidence>
<reference evidence="5" key="1">
    <citation type="submission" date="2016-10" db="EMBL/GenBank/DDBJ databases">
        <authorList>
            <person name="Varghese N."/>
            <person name="Submissions S."/>
        </authorList>
    </citation>
    <scope>NUCLEOTIDE SEQUENCE [LARGE SCALE GENOMIC DNA]</scope>
    <source>
        <strain evidence="5">DSM 22329</strain>
    </source>
</reference>
<dbReference type="SUPFAM" id="SSF55797">
    <property type="entry name" value="PR-1-like"/>
    <property type="match status" value="1"/>
</dbReference>
<dbReference type="STRING" id="443156.SAMN04489867_1752"/>
<dbReference type="PANTHER" id="PTHR31157:SF1">
    <property type="entry name" value="SCP DOMAIN-CONTAINING PROTEIN"/>
    <property type="match status" value="1"/>
</dbReference>
<evidence type="ECO:0000256" key="2">
    <source>
        <dbReference type="SAM" id="SignalP"/>
    </source>
</evidence>
<protein>
    <submittedName>
        <fullName evidence="4">Uncharacterized conserved protein YkwD, contains CAP (CSP/antigen 5/PR1) domain</fullName>
    </submittedName>
</protein>
<dbReference type="InterPro" id="IPR035940">
    <property type="entry name" value="CAP_sf"/>
</dbReference>
<dbReference type="Proteomes" id="UP000199077">
    <property type="component" value="Chromosome I"/>
</dbReference>
<evidence type="ECO:0000259" key="3">
    <source>
        <dbReference type="Pfam" id="PF00188"/>
    </source>
</evidence>
<gene>
    <name evidence="4" type="ORF">SAMN04489867_1752</name>
</gene>
<dbReference type="RefSeq" id="WP_231961510.1">
    <property type="nucleotide sequence ID" value="NZ_LT629711.1"/>
</dbReference>
<evidence type="ECO:0000256" key="1">
    <source>
        <dbReference type="SAM" id="MobiDB-lite"/>
    </source>
</evidence>
<sequence length="252" mass="25827">MTGTRRAVRRPAGRTRPTHDRALRIGCAAAVVALALTACADSTDRAGGPTATTASSAAPSTTSSPSTTATATQTTPSTTRPRTSTTSKPAPKPTSRPSPKPTPKPSPKPKPMPKPSPKPSPTPPSSGGVAGQVLSLVNSERARAGCRAVRANSALQTAAQRHSADMAAKDYFSHTSKDGRTFADRIRAAGYRGSTIGENIAAGQTTASAVMKSWMASSGHRANILNCSFTALGVGHATGGSYGHYWTQDFGG</sequence>
<feature type="signal peptide" evidence="2">
    <location>
        <begin position="1"/>
        <end position="40"/>
    </location>
</feature>
<feature type="region of interest" description="Disordered" evidence="1">
    <location>
        <begin position="43"/>
        <end position="131"/>
    </location>
</feature>
<feature type="domain" description="SCP" evidence="3">
    <location>
        <begin position="134"/>
        <end position="250"/>
    </location>
</feature>